<evidence type="ECO:0000256" key="5">
    <source>
        <dbReference type="ARBA" id="ARBA00022692"/>
    </source>
</evidence>
<keyword evidence="5 8" id="KW-0812">Transmembrane</keyword>
<comment type="caution">
    <text evidence="10">The sequence shown here is derived from an EMBL/GenBank/DDBJ whole genome shotgun (WGS) entry which is preliminary data.</text>
</comment>
<feature type="transmembrane region" description="Helical" evidence="8">
    <location>
        <begin position="138"/>
        <end position="156"/>
    </location>
</feature>
<feature type="transmembrane region" description="Helical" evidence="8">
    <location>
        <begin position="89"/>
        <end position="108"/>
    </location>
</feature>
<protein>
    <submittedName>
        <fullName evidence="10">Glycosyl transferase</fullName>
    </submittedName>
</protein>
<evidence type="ECO:0000313" key="11">
    <source>
        <dbReference type="Proteomes" id="UP000036503"/>
    </source>
</evidence>
<reference evidence="10 11" key="1">
    <citation type="submission" date="2015-06" db="EMBL/GenBank/DDBJ databases">
        <title>Draft genome sequence of beer spoilage bacterium Megasphaera cerevisiae type strain 20462.</title>
        <authorList>
            <person name="Kutumbaka K."/>
            <person name="Pasmowitz J."/>
            <person name="Mategko J."/>
            <person name="Reyes D."/>
            <person name="Friedrich A."/>
            <person name="Han S."/>
            <person name="Martens-Habbena W."/>
            <person name="Neal-McKinney J."/>
            <person name="Janagama H.K."/>
            <person name="Nadala C."/>
            <person name="Samadpour M."/>
        </authorList>
    </citation>
    <scope>NUCLEOTIDE SEQUENCE [LARGE SCALE GENOMIC DNA]</scope>
    <source>
        <strain evidence="10 11">DSM 20462</strain>
    </source>
</reference>
<dbReference type="PANTHER" id="PTHR33908">
    <property type="entry name" value="MANNOSYLTRANSFERASE YKCB-RELATED"/>
    <property type="match status" value="1"/>
</dbReference>
<accession>A0A0J6WZY1</accession>
<dbReference type="Pfam" id="PF13231">
    <property type="entry name" value="PMT_2"/>
    <property type="match status" value="1"/>
</dbReference>
<name>A0A0J6WZY1_9FIRM</name>
<keyword evidence="7 8" id="KW-0472">Membrane</keyword>
<dbReference type="RefSeq" id="WP_143742696.1">
    <property type="nucleotide sequence ID" value="NZ_FUXD01000001.1"/>
</dbReference>
<dbReference type="PATRIC" id="fig|1122219.3.peg.2073"/>
<dbReference type="InterPro" id="IPR038731">
    <property type="entry name" value="RgtA/B/C-like"/>
</dbReference>
<evidence type="ECO:0000256" key="2">
    <source>
        <dbReference type="ARBA" id="ARBA00022475"/>
    </source>
</evidence>
<dbReference type="GO" id="GO:0016763">
    <property type="term" value="F:pentosyltransferase activity"/>
    <property type="evidence" value="ECO:0007669"/>
    <property type="project" value="TreeGrafter"/>
</dbReference>
<feature type="transmembrane region" description="Helical" evidence="8">
    <location>
        <begin position="162"/>
        <end position="195"/>
    </location>
</feature>
<keyword evidence="6 8" id="KW-1133">Transmembrane helix</keyword>
<comment type="subcellular location">
    <subcellularLocation>
        <location evidence="1">Cell membrane</location>
        <topology evidence="1">Multi-pass membrane protein</topology>
    </subcellularLocation>
</comment>
<evidence type="ECO:0000259" key="9">
    <source>
        <dbReference type="Pfam" id="PF13231"/>
    </source>
</evidence>
<feature type="transmembrane region" description="Helical" evidence="8">
    <location>
        <begin position="306"/>
        <end position="323"/>
    </location>
</feature>
<dbReference type="EMBL" id="LEKT01000005">
    <property type="protein sequence ID" value="KMO87452.1"/>
    <property type="molecule type" value="Genomic_DNA"/>
</dbReference>
<proteinExistence type="predicted"/>
<keyword evidence="4 10" id="KW-0808">Transferase</keyword>
<dbReference type="AlphaFoldDB" id="A0A0J6WZY1"/>
<evidence type="ECO:0000256" key="1">
    <source>
        <dbReference type="ARBA" id="ARBA00004651"/>
    </source>
</evidence>
<keyword evidence="11" id="KW-1185">Reference proteome</keyword>
<sequence length="501" mass="57348">MNIWKKYNYLLILLAISLWICFIGNNQLLITDPVESNYTLTAKEMLAAGDYISPRIFGNYWYDKPIFFYWELIAAFSMFGMTEFAARFFPALFGVAGIFLAYFFTGRIYDKKTAFVTALILITSLEYFYISKAVITDMTLFVTFSATLISFYLAYSEKKTYFYYIAYACAGISVLTKGPVGLVQPGLIILLFLIWRRDMKALLHMKLLTGLCLFTISTGLWYIPMYIMHDGNFVSQFIGVHNILRATVSEHPRYDVWYYYIIIFFMGFFPWVLTLPLAVQKYRIWDKLHQGRYICQRVCAPSALDMRLQFLISWVIVVFVFYQCVATKYVTYTFPYMIPIAIGFAVYLRDHKKIIQVIAGISIAGYTALTFLVAIPACRDASAWDAAQIVRAAADNTSCVVTYGGRYPVSLAYYSGYAAKRLKPAADIPEVLPGNISWNAKNVMPFLAIEEIPVSGSVIAVIHEKEKKVFLEEIPGQWQQIGKGGVWYIYRRTAGYDTIHL</sequence>
<organism evidence="10 11">
    <name type="scientific">Megasphaera cerevisiae DSM 20462</name>
    <dbReference type="NCBI Taxonomy" id="1122219"/>
    <lineage>
        <taxon>Bacteria</taxon>
        <taxon>Bacillati</taxon>
        <taxon>Bacillota</taxon>
        <taxon>Negativicutes</taxon>
        <taxon>Veillonellales</taxon>
        <taxon>Veillonellaceae</taxon>
        <taxon>Megasphaera</taxon>
    </lineage>
</organism>
<evidence type="ECO:0000313" key="10">
    <source>
        <dbReference type="EMBL" id="KMO87452.1"/>
    </source>
</evidence>
<keyword evidence="2" id="KW-1003">Cell membrane</keyword>
<feature type="transmembrane region" description="Helical" evidence="8">
    <location>
        <begin position="329"/>
        <end position="348"/>
    </location>
</feature>
<feature type="transmembrane region" description="Helical" evidence="8">
    <location>
        <begin position="7"/>
        <end position="30"/>
    </location>
</feature>
<dbReference type="STRING" id="39029.BSR42_05120"/>
<dbReference type="Proteomes" id="UP000036503">
    <property type="component" value="Unassembled WGS sequence"/>
</dbReference>
<evidence type="ECO:0000256" key="4">
    <source>
        <dbReference type="ARBA" id="ARBA00022679"/>
    </source>
</evidence>
<dbReference type="InterPro" id="IPR050297">
    <property type="entry name" value="LipidA_mod_glycosyltrf_83"/>
</dbReference>
<gene>
    <name evidence="10" type="ORF">AB840_02570</name>
</gene>
<evidence type="ECO:0000256" key="6">
    <source>
        <dbReference type="ARBA" id="ARBA00022989"/>
    </source>
</evidence>
<feature type="domain" description="Glycosyltransferase RgtA/B/C/D-like" evidence="9">
    <location>
        <begin position="63"/>
        <end position="221"/>
    </location>
</feature>
<dbReference type="InParanoid" id="A0A0J6WZY1"/>
<evidence type="ECO:0000256" key="7">
    <source>
        <dbReference type="ARBA" id="ARBA00023136"/>
    </source>
</evidence>
<feature type="transmembrane region" description="Helical" evidence="8">
    <location>
        <begin position="207"/>
        <end position="227"/>
    </location>
</feature>
<evidence type="ECO:0000256" key="8">
    <source>
        <dbReference type="SAM" id="Phobius"/>
    </source>
</evidence>
<dbReference type="GO" id="GO:0010041">
    <property type="term" value="P:response to iron(III) ion"/>
    <property type="evidence" value="ECO:0007669"/>
    <property type="project" value="TreeGrafter"/>
</dbReference>
<feature type="transmembrane region" description="Helical" evidence="8">
    <location>
        <begin position="355"/>
        <end position="375"/>
    </location>
</feature>
<keyword evidence="3" id="KW-0328">Glycosyltransferase</keyword>
<dbReference type="PANTHER" id="PTHR33908:SF3">
    <property type="entry name" value="UNDECAPRENYL PHOSPHATE-ALPHA-4-AMINO-4-DEOXY-L-ARABINOSE ARABINOSYL TRANSFERASE"/>
    <property type="match status" value="1"/>
</dbReference>
<feature type="transmembrane region" description="Helical" evidence="8">
    <location>
        <begin position="257"/>
        <end position="279"/>
    </location>
</feature>
<dbReference type="GO" id="GO:0009103">
    <property type="term" value="P:lipopolysaccharide biosynthetic process"/>
    <property type="evidence" value="ECO:0007669"/>
    <property type="project" value="UniProtKB-ARBA"/>
</dbReference>
<dbReference type="GO" id="GO:0005886">
    <property type="term" value="C:plasma membrane"/>
    <property type="evidence" value="ECO:0007669"/>
    <property type="project" value="UniProtKB-SubCell"/>
</dbReference>
<dbReference type="OrthoDB" id="9775035at2"/>
<evidence type="ECO:0000256" key="3">
    <source>
        <dbReference type="ARBA" id="ARBA00022676"/>
    </source>
</evidence>